<dbReference type="SUPFAM" id="SSF56112">
    <property type="entry name" value="Protein kinase-like (PK-like)"/>
    <property type="match status" value="1"/>
</dbReference>
<evidence type="ECO:0000313" key="4">
    <source>
        <dbReference type="Proteomes" id="UP001302126"/>
    </source>
</evidence>
<dbReference type="GO" id="GO:0102193">
    <property type="term" value="F:protein-ribulosamine 3-kinase activity"/>
    <property type="evidence" value="ECO:0007669"/>
    <property type="project" value="UniProtKB-EC"/>
</dbReference>
<keyword evidence="3" id="KW-0808">Transferase</keyword>
<dbReference type="PANTHER" id="PTHR12149">
    <property type="entry name" value="FRUCTOSAMINE 3 KINASE-RELATED PROTEIN"/>
    <property type="match status" value="1"/>
</dbReference>
<evidence type="ECO:0000256" key="1">
    <source>
        <dbReference type="ARBA" id="ARBA00011961"/>
    </source>
</evidence>
<dbReference type="Pfam" id="PF03881">
    <property type="entry name" value="Fructosamin_kin"/>
    <property type="match status" value="1"/>
</dbReference>
<keyword evidence="3" id="KW-0418">Kinase</keyword>
<dbReference type="GO" id="GO:0016301">
    <property type="term" value="F:kinase activity"/>
    <property type="evidence" value="ECO:0007669"/>
    <property type="project" value="UniProtKB-KW"/>
</dbReference>
<evidence type="ECO:0000256" key="2">
    <source>
        <dbReference type="ARBA" id="ARBA00048655"/>
    </source>
</evidence>
<dbReference type="InterPro" id="IPR011009">
    <property type="entry name" value="Kinase-like_dom_sf"/>
</dbReference>
<evidence type="ECO:0000313" key="3">
    <source>
        <dbReference type="EMBL" id="KAK4187034.1"/>
    </source>
</evidence>
<dbReference type="EC" id="2.7.1.172" evidence="1"/>
<dbReference type="AlphaFoldDB" id="A0AAN6WS13"/>
<dbReference type="Gene3D" id="3.90.1200.10">
    <property type="match status" value="1"/>
</dbReference>
<name>A0AAN6WS13_9PEZI</name>
<dbReference type="PANTHER" id="PTHR12149:SF8">
    <property type="entry name" value="PROTEIN-RIBULOSAMINE 3-KINASE"/>
    <property type="match status" value="1"/>
</dbReference>
<dbReference type="InterPro" id="IPR016477">
    <property type="entry name" value="Fructo-/Ketosamine-3-kinase"/>
</dbReference>
<dbReference type="EMBL" id="MU864410">
    <property type="protein sequence ID" value="KAK4187034.1"/>
    <property type="molecule type" value="Genomic_DNA"/>
</dbReference>
<gene>
    <name evidence="3" type="ORF">QBC35DRAFT_552946</name>
</gene>
<reference evidence="3" key="2">
    <citation type="submission" date="2023-05" db="EMBL/GenBank/DDBJ databases">
        <authorList>
            <consortium name="Lawrence Berkeley National Laboratory"/>
            <person name="Steindorff A."/>
            <person name="Hensen N."/>
            <person name="Bonometti L."/>
            <person name="Westerberg I."/>
            <person name="Brannstrom I.O."/>
            <person name="Guillou S."/>
            <person name="Cros-Aarteil S."/>
            <person name="Calhoun S."/>
            <person name="Haridas S."/>
            <person name="Kuo A."/>
            <person name="Mondo S."/>
            <person name="Pangilinan J."/>
            <person name="Riley R."/>
            <person name="Labutti K."/>
            <person name="Andreopoulos B."/>
            <person name="Lipzen A."/>
            <person name="Chen C."/>
            <person name="Yanf M."/>
            <person name="Daum C."/>
            <person name="Ng V."/>
            <person name="Clum A."/>
            <person name="Ohm R."/>
            <person name="Martin F."/>
            <person name="Silar P."/>
            <person name="Natvig D."/>
            <person name="Lalanne C."/>
            <person name="Gautier V."/>
            <person name="Ament-Velasquez S.L."/>
            <person name="Kruys A."/>
            <person name="Hutchinson M.I."/>
            <person name="Powell A.J."/>
            <person name="Barry K."/>
            <person name="Miller A.N."/>
            <person name="Grigoriev I.V."/>
            <person name="Debuchy R."/>
            <person name="Gladieux P."/>
            <person name="Thoren M.H."/>
            <person name="Johannesson H."/>
        </authorList>
    </citation>
    <scope>NUCLEOTIDE SEQUENCE</scope>
    <source>
        <strain evidence="3">PSN309</strain>
    </source>
</reference>
<protein>
    <recommendedName>
        <fullName evidence="1">protein-ribulosamine 3-kinase</fullName>
        <ecNumber evidence="1">2.7.1.172</ecNumber>
    </recommendedName>
</protein>
<comment type="catalytic activity">
    <reaction evidence="2">
        <text>N(6)-D-ribulosyl-L-lysyl-[protein] + ATP = N(6)-(3-O-phospho-D-ribulosyl)-L-lysyl-[protein] + ADP + H(+)</text>
        <dbReference type="Rhea" id="RHEA:48432"/>
        <dbReference type="Rhea" id="RHEA-COMP:12103"/>
        <dbReference type="Rhea" id="RHEA-COMP:12104"/>
        <dbReference type="ChEBI" id="CHEBI:15378"/>
        <dbReference type="ChEBI" id="CHEBI:30616"/>
        <dbReference type="ChEBI" id="CHEBI:90418"/>
        <dbReference type="ChEBI" id="CHEBI:90420"/>
        <dbReference type="ChEBI" id="CHEBI:456216"/>
        <dbReference type="EC" id="2.7.1.172"/>
    </reaction>
    <physiologicalReaction direction="left-to-right" evidence="2">
        <dbReference type="Rhea" id="RHEA:48433"/>
    </physiologicalReaction>
</comment>
<organism evidence="3 4">
    <name type="scientific">Podospora australis</name>
    <dbReference type="NCBI Taxonomy" id="1536484"/>
    <lineage>
        <taxon>Eukaryota</taxon>
        <taxon>Fungi</taxon>
        <taxon>Dikarya</taxon>
        <taxon>Ascomycota</taxon>
        <taxon>Pezizomycotina</taxon>
        <taxon>Sordariomycetes</taxon>
        <taxon>Sordariomycetidae</taxon>
        <taxon>Sordariales</taxon>
        <taxon>Podosporaceae</taxon>
        <taxon>Podospora</taxon>
    </lineage>
</organism>
<sequence>MANSEFSIALPVFKGDNDAASFVQSEEDGSDPYSIKSMLSRPKGVFPFDEAAVMKVLPQGSKFLSVESFAKRAHTITGKVMALDPMEGEKHISSRLVAFGEYGRTMLNGEAESSKIIYELMPDFIPQPFRFGEYSIASPATYFYISKSVDMDITTAPDPVDWGQRLANLHKKSQSSTGKFGFPVITCDGRTAHIVEWEDSWAQFYRKLFLNVCKLDKEVNETWPQLDRAVGHVANVIIPRLLGNLCTKEGKPIKPCIIHGDLWEGNMGINLETGKYILFDAGSLFAHNEMKLGHWRCEFTTVFRQKVYWDAYLENYPAAEPAEEFDDRNRLYSLKGAINYSVGHPRSQLRKTAYNNMLYLIEKYAPIDGLSRYDPEIDPEITGACLVPHESET</sequence>
<proteinExistence type="predicted"/>
<keyword evidence="4" id="KW-1185">Reference proteome</keyword>
<comment type="caution">
    <text evidence="3">The sequence shown here is derived from an EMBL/GenBank/DDBJ whole genome shotgun (WGS) entry which is preliminary data.</text>
</comment>
<reference evidence="3" key="1">
    <citation type="journal article" date="2023" name="Mol. Phylogenet. Evol.">
        <title>Genome-scale phylogeny and comparative genomics of the fungal order Sordariales.</title>
        <authorList>
            <person name="Hensen N."/>
            <person name="Bonometti L."/>
            <person name="Westerberg I."/>
            <person name="Brannstrom I.O."/>
            <person name="Guillou S."/>
            <person name="Cros-Aarteil S."/>
            <person name="Calhoun S."/>
            <person name="Haridas S."/>
            <person name="Kuo A."/>
            <person name="Mondo S."/>
            <person name="Pangilinan J."/>
            <person name="Riley R."/>
            <person name="LaButti K."/>
            <person name="Andreopoulos B."/>
            <person name="Lipzen A."/>
            <person name="Chen C."/>
            <person name="Yan M."/>
            <person name="Daum C."/>
            <person name="Ng V."/>
            <person name="Clum A."/>
            <person name="Steindorff A."/>
            <person name="Ohm R.A."/>
            <person name="Martin F."/>
            <person name="Silar P."/>
            <person name="Natvig D.O."/>
            <person name="Lalanne C."/>
            <person name="Gautier V."/>
            <person name="Ament-Velasquez S.L."/>
            <person name="Kruys A."/>
            <person name="Hutchinson M.I."/>
            <person name="Powell A.J."/>
            <person name="Barry K."/>
            <person name="Miller A.N."/>
            <person name="Grigoriev I.V."/>
            <person name="Debuchy R."/>
            <person name="Gladieux P."/>
            <person name="Hiltunen Thoren M."/>
            <person name="Johannesson H."/>
        </authorList>
    </citation>
    <scope>NUCLEOTIDE SEQUENCE</scope>
    <source>
        <strain evidence="3">PSN309</strain>
    </source>
</reference>
<accession>A0AAN6WS13</accession>
<dbReference type="Proteomes" id="UP001302126">
    <property type="component" value="Unassembled WGS sequence"/>
</dbReference>